<dbReference type="InterPro" id="IPR002180">
    <property type="entry name" value="LS/RS"/>
</dbReference>
<keyword evidence="4 7" id="KW-0686">Riboflavin biosynthesis</keyword>
<feature type="binding site" evidence="7">
    <location>
        <begin position="89"/>
        <end position="91"/>
    </location>
    <ligand>
        <name>5-amino-6-(D-ribitylamino)uracil</name>
        <dbReference type="ChEBI" id="CHEBI:15934"/>
    </ligand>
</feature>
<dbReference type="SUPFAM" id="SSF52121">
    <property type="entry name" value="Lumazine synthase"/>
    <property type="match status" value="1"/>
</dbReference>
<dbReference type="InterPro" id="IPR034964">
    <property type="entry name" value="LS"/>
</dbReference>
<dbReference type="EC" id="2.5.1.78" evidence="3 7"/>
<reference evidence="8" key="2">
    <citation type="submission" date="2021-04" db="EMBL/GenBank/DDBJ databases">
        <authorList>
            <person name="Gilroy R."/>
        </authorList>
    </citation>
    <scope>NUCLEOTIDE SEQUENCE</scope>
    <source>
        <strain evidence="8">MalCec1-1739</strain>
    </source>
</reference>
<feature type="binding site" evidence="7">
    <location>
        <position position="31"/>
    </location>
    <ligand>
        <name>5-amino-6-(D-ribitylamino)uracil</name>
        <dbReference type="ChEBI" id="CHEBI:15934"/>
    </ligand>
</feature>
<dbReference type="AlphaFoldDB" id="A0A9D2UJC9"/>
<dbReference type="Proteomes" id="UP000787625">
    <property type="component" value="Unassembled WGS sequence"/>
</dbReference>
<dbReference type="Gene3D" id="3.40.50.960">
    <property type="entry name" value="Lumazine/riboflavin synthase"/>
    <property type="match status" value="1"/>
</dbReference>
<accession>A0A9D2UJC9</accession>
<feature type="binding site" evidence="7">
    <location>
        <begin position="65"/>
        <end position="67"/>
    </location>
    <ligand>
        <name>5-amino-6-(D-ribitylamino)uracil</name>
        <dbReference type="ChEBI" id="CHEBI:15934"/>
    </ligand>
</feature>
<dbReference type="GO" id="GO:0009231">
    <property type="term" value="P:riboflavin biosynthetic process"/>
    <property type="evidence" value="ECO:0007669"/>
    <property type="project" value="UniProtKB-UniRule"/>
</dbReference>
<dbReference type="PANTHER" id="PTHR21058:SF0">
    <property type="entry name" value="6,7-DIMETHYL-8-RIBITYLLUMAZINE SYNTHASE"/>
    <property type="match status" value="1"/>
</dbReference>
<evidence type="ECO:0000256" key="6">
    <source>
        <dbReference type="ARBA" id="ARBA00048785"/>
    </source>
</evidence>
<evidence type="ECO:0000256" key="5">
    <source>
        <dbReference type="ARBA" id="ARBA00022679"/>
    </source>
</evidence>
<dbReference type="GO" id="GO:0009349">
    <property type="term" value="C:riboflavin synthase complex"/>
    <property type="evidence" value="ECO:0007669"/>
    <property type="project" value="UniProtKB-UniRule"/>
</dbReference>
<feature type="binding site" evidence="7">
    <location>
        <begin position="94"/>
        <end position="95"/>
    </location>
    <ligand>
        <name>(2S)-2-hydroxy-3-oxobutyl phosphate</name>
        <dbReference type="ChEBI" id="CHEBI:58830"/>
    </ligand>
</feature>
<feature type="binding site" evidence="7">
    <location>
        <position position="122"/>
    </location>
    <ligand>
        <name>5-amino-6-(D-ribitylamino)uracil</name>
        <dbReference type="ChEBI" id="CHEBI:15934"/>
    </ligand>
</feature>
<comment type="caution">
    <text evidence="8">The sequence shown here is derived from an EMBL/GenBank/DDBJ whole genome shotgun (WGS) entry which is preliminary data.</text>
</comment>
<sequence>MATEFHNLSDYDPAQVPSADGKRFGIVVADWNENITSRLLHGAVGTLRAHGVPDDHITVMHVPGSFELTFGASRMIEHTDVDAVIVLGCVVRGDTPHFDYVCQGVTQGVTELNTRTDVPVIFGLLTTDNMRQAEMRAGGELGNKGTECAVCAIKMIDFVCRLKK</sequence>
<comment type="similarity">
    <text evidence="2 7">Belongs to the DMRL synthase family.</text>
</comment>
<evidence type="ECO:0000256" key="1">
    <source>
        <dbReference type="ARBA" id="ARBA00004917"/>
    </source>
</evidence>
<dbReference type="HAMAP" id="MF_00178">
    <property type="entry name" value="Lumazine_synth"/>
    <property type="match status" value="1"/>
</dbReference>
<dbReference type="Pfam" id="PF00885">
    <property type="entry name" value="DMRL_synthase"/>
    <property type="match status" value="1"/>
</dbReference>
<evidence type="ECO:0000313" key="8">
    <source>
        <dbReference type="EMBL" id="HJD53433.1"/>
    </source>
</evidence>
<evidence type="ECO:0000256" key="2">
    <source>
        <dbReference type="ARBA" id="ARBA00007424"/>
    </source>
</evidence>
<dbReference type="GO" id="GO:0005829">
    <property type="term" value="C:cytosol"/>
    <property type="evidence" value="ECO:0007669"/>
    <property type="project" value="TreeGrafter"/>
</dbReference>
<evidence type="ECO:0000256" key="4">
    <source>
        <dbReference type="ARBA" id="ARBA00022619"/>
    </source>
</evidence>
<comment type="catalytic activity">
    <reaction evidence="6 7">
        <text>(2S)-2-hydroxy-3-oxobutyl phosphate + 5-amino-6-(D-ribitylamino)uracil = 6,7-dimethyl-8-(1-D-ribityl)lumazine + phosphate + 2 H2O + H(+)</text>
        <dbReference type="Rhea" id="RHEA:26152"/>
        <dbReference type="ChEBI" id="CHEBI:15377"/>
        <dbReference type="ChEBI" id="CHEBI:15378"/>
        <dbReference type="ChEBI" id="CHEBI:15934"/>
        <dbReference type="ChEBI" id="CHEBI:43474"/>
        <dbReference type="ChEBI" id="CHEBI:58201"/>
        <dbReference type="ChEBI" id="CHEBI:58830"/>
        <dbReference type="EC" id="2.5.1.78"/>
    </reaction>
</comment>
<protein>
    <recommendedName>
        <fullName evidence="3 7">6,7-dimethyl-8-ribityllumazine synthase</fullName>
        <shortName evidence="7">DMRL synthase</shortName>
        <shortName evidence="7">LS</shortName>
        <shortName evidence="7">Lumazine synthase</shortName>
        <ecNumber evidence="3 7">2.5.1.78</ecNumber>
    </recommendedName>
</protein>
<keyword evidence="5 7" id="KW-0808">Transferase</keyword>
<gene>
    <name evidence="7 8" type="primary">ribH</name>
    <name evidence="8" type="ORF">IAA93_06905</name>
</gene>
<dbReference type="CDD" id="cd09209">
    <property type="entry name" value="Lumazine_synthase-I"/>
    <property type="match status" value="1"/>
</dbReference>
<dbReference type="InterPro" id="IPR036467">
    <property type="entry name" value="LS/RS_sf"/>
</dbReference>
<reference evidence="8" key="1">
    <citation type="journal article" date="2021" name="PeerJ">
        <title>Extensive microbial diversity within the chicken gut microbiome revealed by metagenomics and culture.</title>
        <authorList>
            <person name="Gilroy R."/>
            <person name="Ravi A."/>
            <person name="Getino M."/>
            <person name="Pursley I."/>
            <person name="Horton D.L."/>
            <person name="Alikhan N.F."/>
            <person name="Baker D."/>
            <person name="Gharbi K."/>
            <person name="Hall N."/>
            <person name="Watson M."/>
            <person name="Adriaenssens E.M."/>
            <person name="Foster-Nyarko E."/>
            <person name="Jarju S."/>
            <person name="Secka A."/>
            <person name="Antonio M."/>
            <person name="Oren A."/>
            <person name="Chaudhuri R.R."/>
            <person name="La Ragione R."/>
            <person name="Hildebrand F."/>
            <person name="Pallen M.J."/>
        </authorList>
    </citation>
    <scope>NUCLEOTIDE SEQUENCE</scope>
    <source>
        <strain evidence="8">MalCec1-1739</strain>
    </source>
</reference>
<evidence type="ECO:0000313" key="9">
    <source>
        <dbReference type="Proteomes" id="UP000787625"/>
    </source>
</evidence>
<dbReference type="EMBL" id="DWUP01000161">
    <property type="protein sequence ID" value="HJD53433.1"/>
    <property type="molecule type" value="Genomic_DNA"/>
</dbReference>
<evidence type="ECO:0000256" key="3">
    <source>
        <dbReference type="ARBA" id="ARBA00012664"/>
    </source>
</evidence>
<feature type="binding site" evidence="7">
    <location>
        <position position="136"/>
    </location>
    <ligand>
        <name>(2S)-2-hydroxy-3-oxobutyl phosphate</name>
        <dbReference type="ChEBI" id="CHEBI:58830"/>
    </ligand>
</feature>
<dbReference type="NCBIfam" id="TIGR00114">
    <property type="entry name" value="lumazine-synth"/>
    <property type="match status" value="1"/>
</dbReference>
<proteinExistence type="inferred from homology"/>
<dbReference type="PANTHER" id="PTHR21058">
    <property type="entry name" value="6,7-DIMETHYL-8-RIBITYLLUMAZINE SYNTHASE DMRL SYNTHASE LUMAZINE SYNTHASE"/>
    <property type="match status" value="1"/>
</dbReference>
<comment type="pathway">
    <text evidence="1 7">Cofactor biosynthesis; riboflavin biosynthesis; riboflavin from 2-hydroxy-3-oxobutyl phosphate and 5-amino-6-(D-ribitylamino)uracil: step 1/2.</text>
</comment>
<name>A0A9D2UJC9_9BACT</name>
<organism evidence="8 9">
    <name type="scientific">Candidatus Avibacteroides avistercoris</name>
    <dbReference type="NCBI Taxonomy" id="2840690"/>
    <lineage>
        <taxon>Bacteria</taxon>
        <taxon>Pseudomonadati</taxon>
        <taxon>Bacteroidota</taxon>
        <taxon>Bacteroidia</taxon>
        <taxon>Bacteroidales</taxon>
        <taxon>Bacteroidaceae</taxon>
        <taxon>Bacteroidaceae incertae sedis</taxon>
        <taxon>Candidatus Avibacteroides</taxon>
    </lineage>
</organism>
<comment type="function">
    <text evidence="7">Catalyzes the formation of 6,7-dimethyl-8-ribityllumazine by condensation of 5-amino-6-(D-ribitylamino)uracil with 3,4-dihydroxy-2-butanone 4-phosphate. This is the penultimate step in the biosynthesis of riboflavin.</text>
</comment>
<feature type="active site" description="Proton donor" evidence="7">
    <location>
        <position position="97"/>
    </location>
</feature>
<evidence type="ECO:0000256" key="7">
    <source>
        <dbReference type="HAMAP-Rule" id="MF_00178"/>
    </source>
</evidence>
<dbReference type="GO" id="GO:0000906">
    <property type="term" value="F:6,7-dimethyl-8-ribityllumazine synthase activity"/>
    <property type="evidence" value="ECO:0007669"/>
    <property type="project" value="UniProtKB-UniRule"/>
</dbReference>